<dbReference type="FunFam" id="3.40.50.1970:FF:000003">
    <property type="entry name" value="Alcohol dehydrogenase, iron-containing"/>
    <property type="match status" value="1"/>
</dbReference>
<keyword evidence="3" id="KW-0520">NAD</keyword>
<dbReference type="FunFam" id="1.20.1090.10:FF:000001">
    <property type="entry name" value="Aldehyde-alcohol dehydrogenase"/>
    <property type="match status" value="1"/>
</dbReference>
<evidence type="ECO:0000256" key="1">
    <source>
        <dbReference type="ARBA" id="ARBA00007358"/>
    </source>
</evidence>
<gene>
    <name evidence="6" type="ORF">FHP05_00345</name>
</gene>
<dbReference type="OrthoDB" id="9815791at2"/>
<organism evidence="6 7">
    <name type="scientific">Cerasibacillus terrae</name>
    <dbReference type="NCBI Taxonomy" id="2498845"/>
    <lineage>
        <taxon>Bacteria</taxon>
        <taxon>Bacillati</taxon>
        <taxon>Bacillota</taxon>
        <taxon>Bacilli</taxon>
        <taxon>Bacillales</taxon>
        <taxon>Bacillaceae</taxon>
        <taxon>Cerasibacillus</taxon>
    </lineage>
</organism>
<evidence type="ECO:0000313" key="7">
    <source>
        <dbReference type="Proteomes" id="UP000321574"/>
    </source>
</evidence>
<dbReference type="Gene3D" id="3.40.50.1970">
    <property type="match status" value="1"/>
</dbReference>
<dbReference type="PANTHER" id="PTHR11496">
    <property type="entry name" value="ALCOHOL DEHYDROGENASE"/>
    <property type="match status" value="1"/>
</dbReference>
<dbReference type="RefSeq" id="WP_147664984.1">
    <property type="nucleotide sequence ID" value="NZ_VDUW01000001.1"/>
</dbReference>
<keyword evidence="2" id="KW-0560">Oxidoreductase</keyword>
<comment type="caution">
    <text evidence="6">The sequence shown here is derived from an EMBL/GenBank/DDBJ whole genome shotgun (WGS) entry which is preliminary data.</text>
</comment>
<dbReference type="InterPro" id="IPR001670">
    <property type="entry name" value="ADH_Fe/GldA"/>
</dbReference>
<evidence type="ECO:0000259" key="5">
    <source>
        <dbReference type="Pfam" id="PF25137"/>
    </source>
</evidence>
<evidence type="ECO:0000259" key="4">
    <source>
        <dbReference type="Pfam" id="PF00465"/>
    </source>
</evidence>
<dbReference type="GO" id="GO:0004022">
    <property type="term" value="F:alcohol dehydrogenase (NAD+) activity"/>
    <property type="evidence" value="ECO:0007669"/>
    <property type="project" value="TreeGrafter"/>
</dbReference>
<dbReference type="InterPro" id="IPR018211">
    <property type="entry name" value="ADH_Fe_CS"/>
</dbReference>
<dbReference type="PROSITE" id="PS00913">
    <property type="entry name" value="ADH_IRON_1"/>
    <property type="match status" value="1"/>
</dbReference>
<proteinExistence type="inferred from homology"/>
<dbReference type="EMBL" id="VDUW01000001">
    <property type="protein sequence ID" value="TXL67502.1"/>
    <property type="molecule type" value="Genomic_DNA"/>
</dbReference>
<feature type="domain" description="Fe-containing alcohol dehydrogenase-like C-terminal" evidence="5">
    <location>
        <begin position="190"/>
        <end position="385"/>
    </location>
</feature>
<dbReference type="InterPro" id="IPR039697">
    <property type="entry name" value="Alcohol_dehydrogenase_Fe"/>
</dbReference>
<dbReference type="PANTHER" id="PTHR11496:SF102">
    <property type="entry name" value="ALCOHOL DEHYDROGENASE 4"/>
    <property type="match status" value="1"/>
</dbReference>
<dbReference type="AlphaFoldDB" id="A0A5C8P295"/>
<comment type="similarity">
    <text evidence="1">Belongs to the iron-containing alcohol dehydrogenase family.</text>
</comment>
<dbReference type="InterPro" id="IPR056798">
    <property type="entry name" value="ADH_Fe_C"/>
</dbReference>
<evidence type="ECO:0000256" key="2">
    <source>
        <dbReference type="ARBA" id="ARBA00023002"/>
    </source>
</evidence>
<dbReference type="Pfam" id="PF00465">
    <property type="entry name" value="Fe-ADH"/>
    <property type="match status" value="1"/>
</dbReference>
<accession>A0A5C8P295</accession>
<dbReference type="Pfam" id="PF25137">
    <property type="entry name" value="ADH_Fe_C"/>
    <property type="match status" value="1"/>
</dbReference>
<dbReference type="Proteomes" id="UP000321574">
    <property type="component" value="Unassembled WGS sequence"/>
</dbReference>
<dbReference type="CDD" id="cd08188">
    <property type="entry name" value="PDDH"/>
    <property type="match status" value="1"/>
</dbReference>
<sequence length="385" mass="40868">MANKQITFQVPSLNLFGAGCVNEVGTRLQGLGVKKPLLVTDEGLHKLGVPDKISEIIREAGIDVSIFPKAEPNPTDKNVEEGLKAFQAANCDSVVTLGGGSSHDAGKAIALVAANGGKIEDYEGVDKSKKPMVPLVGINTTAGTGSELTKFTIITDTERKVKMAIIDKHVTPTFSVNDPELMAGMPSGLTAATGLDALTHAIEAYVATDATPITDALAIQAMQLVSKYLPRAVANGQDMEAREKMAYAQSLAGMAFNNAGLGYVHAIAHQFGGFYNFPHGVCNAILLPHVCQYNLISNVERYADIAAFLGENVEGLSNYDAALIGIDTIVQMGRNLGIPSGFKEMGAKEEDIPTLAENAMKDVSGLTNPRKPKKEEVEQIIRNAM</sequence>
<keyword evidence="7" id="KW-1185">Reference proteome</keyword>
<protein>
    <submittedName>
        <fullName evidence="6">Iron-containing alcohol dehydrogenase</fullName>
    </submittedName>
</protein>
<dbReference type="PROSITE" id="PS51257">
    <property type="entry name" value="PROKAR_LIPOPROTEIN"/>
    <property type="match status" value="1"/>
</dbReference>
<evidence type="ECO:0000313" key="6">
    <source>
        <dbReference type="EMBL" id="TXL67502.1"/>
    </source>
</evidence>
<dbReference type="Gene3D" id="1.20.1090.10">
    <property type="entry name" value="Dehydroquinate synthase-like - alpha domain"/>
    <property type="match status" value="1"/>
</dbReference>
<evidence type="ECO:0000256" key="3">
    <source>
        <dbReference type="ARBA" id="ARBA00023027"/>
    </source>
</evidence>
<reference evidence="6 7" key="1">
    <citation type="submission" date="2019-06" db="EMBL/GenBank/DDBJ databases">
        <title>Cerasibacillus sp. nov., isolated from maize field.</title>
        <authorList>
            <person name="Lin S.-Y."/>
            <person name="Tsai C.-F."/>
            <person name="Young C.-C."/>
        </authorList>
    </citation>
    <scope>NUCLEOTIDE SEQUENCE [LARGE SCALE GENOMIC DNA]</scope>
    <source>
        <strain evidence="6 7">CC-CFT480</strain>
    </source>
</reference>
<dbReference type="SUPFAM" id="SSF56796">
    <property type="entry name" value="Dehydroquinate synthase-like"/>
    <property type="match status" value="1"/>
</dbReference>
<name>A0A5C8P295_9BACI</name>
<feature type="domain" description="Alcohol dehydrogenase iron-type/glycerol dehydrogenase GldA" evidence="4">
    <location>
        <begin position="14"/>
        <end position="179"/>
    </location>
</feature>
<dbReference type="GO" id="GO:0046872">
    <property type="term" value="F:metal ion binding"/>
    <property type="evidence" value="ECO:0007669"/>
    <property type="project" value="InterPro"/>
</dbReference>